<keyword evidence="5 7" id="KW-0472">Membrane</keyword>
<comment type="similarity">
    <text evidence="6">Belongs to the exbB/tolQ family.</text>
</comment>
<accession>A0A0E3UPI6</accession>
<dbReference type="NCBIfam" id="NF006583">
    <property type="entry name" value="PRK09109.1"/>
    <property type="match status" value="1"/>
</dbReference>
<keyword evidence="6" id="KW-0813">Transport</keyword>
<dbReference type="GO" id="GO:0015031">
    <property type="term" value="P:protein transport"/>
    <property type="evidence" value="ECO:0007669"/>
    <property type="project" value="UniProtKB-KW"/>
</dbReference>
<dbReference type="Proteomes" id="UP000033067">
    <property type="component" value="Chromosome"/>
</dbReference>
<evidence type="ECO:0000313" key="9">
    <source>
        <dbReference type="EMBL" id="AKC88071.1"/>
    </source>
</evidence>
<evidence type="ECO:0000256" key="5">
    <source>
        <dbReference type="ARBA" id="ARBA00023136"/>
    </source>
</evidence>
<evidence type="ECO:0000256" key="4">
    <source>
        <dbReference type="ARBA" id="ARBA00022989"/>
    </source>
</evidence>
<dbReference type="PANTHER" id="PTHR30433">
    <property type="entry name" value="CHEMOTAXIS PROTEIN MOTA"/>
    <property type="match status" value="1"/>
</dbReference>
<dbReference type="InterPro" id="IPR002898">
    <property type="entry name" value="MotA_ExbB_proton_chnl"/>
</dbReference>
<name>A0A0E3UPI6_9GAMM</name>
<dbReference type="GO" id="GO:0005886">
    <property type="term" value="C:plasma membrane"/>
    <property type="evidence" value="ECO:0007669"/>
    <property type="project" value="UniProtKB-SubCell"/>
</dbReference>
<dbReference type="Pfam" id="PF01618">
    <property type="entry name" value="MotA_ExbB"/>
    <property type="match status" value="1"/>
</dbReference>
<keyword evidence="9" id="KW-0966">Cell projection</keyword>
<keyword evidence="10" id="KW-1185">Reference proteome</keyword>
<feature type="transmembrane region" description="Helical" evidence="7">
    <location>
        <begin position="181"/>
        <end position="204"/>
    </location>
</feature>
<evidence type="ECO:0000313" key="10">
    <source>
        <dbReference type="Proteomes" id="UP000033067"/>
    </source>
</evidence>
<feature type="transmembrane region" description="Helical" evidence="7">
    <location>
        <begin position="151"/>
        <end position="169"/>
    </location>
</feature>
<dbReference type="OrthoDB" id="9806929at2"/>
<evidence type="ECO:0000256" key="2">
    <source>
        <dbReference type="ARBA" id="ARBA00022475"/>
    </source>
</evidence>
<feature type="domain" description="MotA/TolQ/ExbB proton channel" evidence="8">
    <location>
        <begin position="102"/>
        <end position="220"/>
    </location>
</feature>
<sequence length="246" mass="26307">MDILSLVGLLLALVALVGGSILKGAGLGSLWSSAAFVIVIVGTIAAIFVHTPPTVFKRALRIVGWILKPPAANREALMARILEWSNIARRQGLLGLEQQVAEQTDPFLKKGLQMLVDGVEPEQIRHMLEIDLDSQEHQDLAAAKVFEGMGIYAPTLGIIGAVFGLIAVMKNLADPSKLGHGIAAAFTATIYGIASANLFFLPMASKLKSVIARRTGEREMIIEGLIAIAQGENPRNIESKLAGFLH</sequence>
<keyword evidence="6" id="KW-0653">Protein transport</keyword>
<evidence type="ECO:0000256" key="6">
    <source>
        <dbReference type="RuleBase" id="RU004057"/>
    </source>
</evidence>
<gene>
    <name evidence="9" type="primary">motC</name>
    <name evidence="9" type="ORF">WQ53_16170</name>
</gene>
<dbReference type="AlphaFoldDB" id="A0A0E3UPI6"/>
<protein>
    <submittedName>
        <fullName evidence="9">Flagellar motor protein</fullName>
    </submittedName>
</protein>
<evidence type="ECO:0000256" key="7">
    <source>
        <dbReference type="SAM" id="Phobius"/>
    </source>
</evidence>
<proteinExistence type="inferred from homology"/>
<dbReference type="KEGG" id="psuw:WQ53_16170"/>
<dbReference type="InterPro" id="IPR047055">
    <property type="entry name" value="MotA-like"/>
</dbReference>
<dbReference type="GO" id="GO:0006935">
    <property type="term" value="P:chemotaxis"/>
    <property type="evidence" value="ECO:0007669"/>
    <property type="project" value="InterPro"/>
</dbReference>
<dbReference type="EMBL" id="CP011144">
    <property type="protein sequence ID" value="AKC88071.1"/>
    <property type="molecule type" value="Genomic_DNA"/>
</dbReference>
<dbReference type="PATRIC" id="fig|314722.6.peg.3506"/>
<keyword evidence="9" id="KW-0969">Cilium</keyword>
<organism evidence="9 10">
    <name type="scientific">Pseudoxanthomonas suwonensis</name>
    <dbReference type="NCBI Taxonomy" id="314722"/>
    <lineage>
        <taxon>Bacteria</taxon>
        <taxon>Pseudomonadati</taxon>
        <taxon>Pseudomonadota</taxon>
        <taxon>Gammaproteobacteria</taxon>
        <taxon>Lysobacterales</taxon>
        <taxon>Lysobacteraceae</taxon>
        <taxon>Pseudoxanthomonas</taxon>
    </lineage>
</organism>
<evidence type="ECO:0000256" key="3">
    <source>
        <dbReference type="ARBA" id="ARBA00022692"/>
    </source>
</evidence>
<keyword evidence="4 7" id="KW-1133">Transmembrane helix</keyword>
<keyword evidence="9" id="KW-0282">Flagellum</keyword>
<evidence type="ECO:0000256" key="1">
    <source>
        <dbReference type="ARBA" id="ARBA00004651"/>
    </source>
</evidence>
<comment type="subcellular location">
    <subcellularLocation>
        <location evidence="1">Cell membrane</location>
        <topology evidence="1">Multi-pass membrane protein</topology>
    </subcellularLocation>
    <subcellularLocation>
        <location evidence="6">Membrane</location>
        <topology evidence="6">Multi-pass membrane protein</topology>
    </subcellularLocation>
</comment>
<keyword evidence="2" id="KW-1003">Cell membrane</keyword>
<dbReference type="RefSeq" id="WP_052633769.1">
    <property type="nucleotide sequence ID" value="NZ_CP011144.1"/>
</dbReference>
<feature type="transmembrane region" description="Helical" evidence="7">
    <location>
        <begin position="29"/>
        <end position="49"/>
    </location>
</feature>
<evidence type="ECO:0000259" key="8">
    <source>
        <dbReference type="Pfam" id="PF01618"/>
    </source>
</evidence>
<reference evidence="9 10" key="1">
    <citation type="journal article" date="2015" name="Genome Announc.">
        <title>Complete Genome Sequence of Pseudoxanthomonas suwonensis Strain J1, a Cellulose-Degrading Bacterium Isolated from Leaf- and Wood-Enriched Soil.</title>
        <authorList>
            <person name="Hou L."/>
            <person name="Jiang J."/>
            <person name="Xu Z."/>
            <person name="Zhou Y."/>
            <person name="Leung F.C."/>
        </authorList>
    </citation>
    <scope>NUCLEOTIDE SEQUENCE [LARGE SCALE GENOMIC DNA]</scope>
    <source>
        <strain evidence="9 10">J1</strain>
    </source>
</reference>
<keyword evidence="3 7" id="KW-0812">Transmembrane</keyword>
<dbReference type="PANTHER" id="PTHR30433:SF3">
    <property type="entry name" value="MOTILITY PROTEIN A"/>
    <property type="match status" value="1"/>
</dbReference>
<dbReference type="GO" id="GO:0071978">
    <property type="term" value="P:bacterial-type flagellum-dependent swarming motility"/>
    <property type="evidence" value="ECO:0007669"/>
    <property type="project" value="InterPro"/>
</dbReference>